<organism evidence="6 7">
    <name type="scientific">Mycobacterium paraffinicum</name>
    <dbReference type="NCBI Taxonomy" id="53378"/>
    <lineage>
        <taxon>Bacteria</taxon>
        <taxon>Bacillati</taxon>
        <taxon>Actinomycetota</taxon>
        <taxon>Actinomycetes</taxon>
        <taxon>Mycobacteriales</taxon>
        <taxon>Mycobacteriaceae</taxon>
        <taxon>Mycobacterium</taxon>
    </lineage>
</organism>
<reference evidence="7" key="1">
    <citation type="journal article" date="2019" name="Int. J. Syst. Evol. Microbiol.">
        <title>The Global Catalogue of Microorganisms (GCM) 10K type strain sequencing project: providing services to taxonomists for standard genome sequencing and annotation.</title>
        <authorList>
            <consortium name="The Broad Institute Genomics Platform"/>
            <consortium name="The Broad Institute Genome Sequencing Center for Infectious Disease"/>
            <person name="Wu L."/>
            <person name="Ma J."/>
        </authorList>
    </citation>
    <scope>NUCLEOTIDE SEQUENCE [LARGE SCALE GENOMIC DNA]</scope>
    <source>
        <strain evidence="7">JCM 17782</strain>
    </source>
</reference>
<comment type="cofactor">
    <cofactor evidence="1">
        <name>Zn(2+)</name>
        <dbReference type="ChEBI" id="CHEBI:29105"/>
    </cofactor>
</comment>
<keyword evidence="4" id="KW-0862">Zinc</keyword>
<dbReference type="PANTHER" id="PTHR43161">
    <property type="entry name" value="SORBITOL DEHYDROGENASE"/>
    <property type="match status" value="1"/>
</dbReference>
<evidence type="ECO:0000256" key="2">
    <source>
        <dbReference type="ARBA" id="ARBA00008072"/>
    </source>
</evidence>
<dbReference type="Gene3D" id="3.90.180.10">
    <property type="entry name" value="Medium-chain alcohol dehydrogenases, catalytic domain"/>
    <property type="match status" value="2"/>
</dbReference>
<name>A0ABP8RBN1_9MYCO</name>
<dbReference type="Proteomes" id="UP001501417">
    <property type="component" value="Unassembled WGS sequence"/>
</dbReference>
<evidence type="ECO:0000256" key="4">
    <source>
        <dbReference type="ARBA" id="ARBA00022833"/>
    </source>
</evidence>
<accession>A0ABP8RBN1</accession>
<keyword evidence="5" id="KW-0560">Oxidoreductase</keyword>
<sequence>MAVPAQVVHHLPEKMSFREGAYTEPVCASLAVLKAQIRPGDRGLIYGDNRIAELTRRVLSATGFPAIETHRMDSSAPLETDTYDFVIETQPIAQAFDDIIRVLRPGGRIILKSRPPTPVAIDLAAAVRKEVILEAVSYATFAESLDFLTRHDVADLFGEVHPLEDFATVLAADDVGEDLKRFLAPDPVDAEWTPVRLAREKAALSVDEPALSTPSS</sequence>
<dbReference type="SUPFAM" id="SSF51735">
    <property type="entry name" value="NAD(P)-binding Rossmann-fold domains"/>
    <property type="match status" value="1"/>
</dbReference>
<dbReference type="PANTHER" id="PTHR43161:SF23">
    <property type="entry name" value="(R,R)-BUTANEDIOL DEHYDROGENASE-RELATED"/>
    <property type="match status" value="1"/>
</dbReference>
<comment type="similarity">
    <text evidence="2">Belongs to the zinc-containing alcohol dehydrogenase family.</text>
</comment>
<evidence type="ECO:0000256" key="3">
    <source>
        <dbReference type="ARBA" id="ARBA00022723"/>
    </source>
</evidence>
<dbReference type="Gene3D" id="3.40.50.720">
    <property type="entry name" value="NAD(P)-binding Rossmann-like Domain"/>
    <property type="match status" value="2"/>
</dbReference>
<gene>
    <name evidence="6" type="ORF">GCM10023161_05200</name>
</gene>
<proteinExistence type="inferred from homology"/>
<evidence type="ECO:0008006" key="8">
    <source>
        <dbReference type="Google" id="ProtNLM"/>
    </source>
</evidence>
<dbReference type="InterPro" id="IPR036291">
    <property type="entry name" value="NAD(P)-bd_dom_sf"/>
</dbReference>
<dbReference type="EMBL" id="BAABGF010000004">
    <property type="protein sequence ID" value="GAA4533812.1"/>
    <property type="molecule type" value="Genomic_DNA"/>
</dbReference>
<comment type="caution">
    <text evidence="6">The sequence shown here is derived from an EMBL/GenBank/DDBJ whole genome shotgun (WGS) entry which is preliminary data.</text>
</comment>
<evidence type="ECO:0000256" key="1">
    <source>
        <dbReference type="ARBA" id="ARBA00001947"/>
    </source>
</evidence>
<protein>
    <recommendedName>
        <fullName evidence="8">Methyltransferase type 11 domain-containing protein</fullName>
    </recommendedName>
</protein>
<keyword evidence="3" id="KW-0479">Metal-binding</keyword>
<evidence type="ECO:0000256" key="5">
    <source>
        <dbReference type="ARBA" id="ARBA00023002"/>
    </source>
</evidence>
<keyword evidence="7" id="KW-1185">Reference proteome</keyword>
<evidence type="ECO:0000313" key="7">
    <source>
        <dbReference type="Proteomes" id="UP001501417"/>
    </source>
</evidence>
<evidence type="ECO:0000313" key="6">
    <source>
        <dbReference type="EMBL" id="GAA4533812.1"/>
    </source>
</evidence>